<evidence type="ECO:0000313" key="2">
    <source>
        <dbReference type="EMBL" id="HJB09250.1"/>
    </source>
</evidence>
<feature type="compositionally biased region" description="Polar residues" evidence="1">
    <location>
        <begin position="355"/>
        <end position="365"/>
    </location>
</feature>
<sequence>MKLPWLKTALETDGPFITVHLDTTRTDPQSAAALATRWAQMRSGLADDGAPDDLLEQIEETVLSPSPIGGRHGRTIVATDTEILVDRVLPVPPEQESAQRGDAPVLLPLLQLTRFAVSQLLILVDRSGADLHLRAPENPSIRQSPNGLGEDSTVEGGHDVVHKANLGGGSPHGWRANNYEARVEDSWERNADAVAEKVDAIVRERLPDMVLLSGDVRAQGLLKAALGQEAQERLVEIPGGTRSVALESESFRAEVAEATEEFVRSRQHGLIERFRESQGRDGASVGGAAEVAQALDRGQVEELIFVSGQEPSAIEDLFRQALGTDAGIFALGQEEDQDDLPEGIGAMLRWRDDATPSNRVGSMTGDTERQEAVTPERDEPSPHAQEEQSLRT</sequence>
<comment type="caution">
    <text evidence="2">The sequence shown here is derived from an EMBL/GenBank/DDBJ whole genome shotgun (WGS) entry which is preliminary data.</text>
</comment>
<organism evidence="2 3">
    <name type="scientific">Candidatus Brachybacterium merdavium</name>
    <dbReference type="NCBI Taxonomy" id="2838513"/>
    <lineage>
        <taxon>Bacteria</taxon>
        <taxon>Bacillati</taxon>
        <taxon>Actinomycetota</taxon>
        <taxon>Actinomycetes</taxon>
        <taxon>Micrococcales</taxon>
        <taxon>Dermabacteraceae</taxon>
        <taxon>Brachybacterium</taxon>
    </lineage>
</organism>
<dbReference type="Pfam" id="PF18844">
    <property type="entry name" value="baeRF_family2"/>
    <property type="match status" value="1"/>
</dbReference>
<reference evidence="2" key="2">
    <citation type="submission" date="2021-04" db="EMBL/GenBank/DDBJ databases">
        <authorList>
            <person name="Gilroy R."/>
        </authorList>
    </citation>
    <scope>NUCLEOTIDE SEQUENCE</scope>
    <source>
        <strain evidence="2">ChiHjej13B12-24818</strain>
    </source>
</reference>
<feature type="compositionally biased region" description="Basic and acidic residues" evidence="1">
    <location>
        <begin position="366"/>
        <end position="392"/>
    </location>
</feature>
<dbReference type="AlphaFoldDB" id="A0A9D2LBB8"/>
<dbReference type="Gene3D" id="3.30.1330.30">
    <property type="match status" value="1"/>
</dbReference>
<evidence type="ECO:0000313" key="3">
    <source>
        <dbReference type="Proteomes" id="UP000823823"/>
    </source>
</evidence>
<accession>A0A9D2LBB8</accession>
<proteinExistence type="predicted"/>
<protein>
    <recommendedName>
        <fullName evidence="4">Peptide chain release factor 1</fullName>
    </recommendedName>
</protein>
<reference evidence="2" key="1">
    <citation type="journal article" date="2021" name="PeerJ">
        <title>Extensive microbial diversity within the chicken gut microbiome revealed by metagenomics and culture.</title>
        <authorList>
            <person name="Gilroy R."/>
            <person name="Ravi A."/>
            <person name="Getino M."/>
            <person name="Pursley I."/>
            <person name="Horton D.L."/>
            <person name="Alikhan N.F."/>
            <person name="Baker D."/>
            <person name="Gharbi K."/>
            <person name="Hall N."/>
            <person name="Watson M."/>
            <person name="Adriaenssens E.M."/>
            <person name="Foster-Nyarko E."/>
            <person name="Jarju S."/>
            <person name="Secka A."/>
            <person name="Antonio M."/>
            <person name="Oren A."/>
            <person name="Chaudhuri R.R."/>
            <person name="La Ragione R."/>
            <person name="Hildebrand F."/>
            <person name="Pallen M.J."/>
        </authorList>
    </citation>
    <scope>NUCLEOTIDE SEQUENCE</scope>
    <source>
        <strain evidence="2">ChiHjej13B12-24818</strain>
    </source>
</reference>
<evidence type="ECO:0008006" key="4">
    <source>
        <dbReference type="Google" id="ProtNLM"/>
    </source>
</evidence>
<dbReference type="Proteomes" id="UP000823823">
    <property type="component" value="Unassembled WGS sequence"/>
</dbReference>
<dbReference type="InterPro" id="IPR029064">
    <property type="entry name" value="Ribosomal_eL30-like_sf"/>
</dbReference>
<dbReference type="EMBL" id="DWZH01000012">
    <property type="protein sequence ID" value="HJB09250.1"/>
    <property type="molecule type" value="Genomic_DNA"/>
</dbReference>
<gene>
    <name evidence="2" type="ORF">H9786_01770</name>
</gene>
<evidence type="ECO:0000256" key="1">
    <source>
        <dbReference type="SAM" id="MobiDB-lite"/>
    </source>
</evidence>
<name>A0A9D2LBB8_9MICO</name>
<feature type="region of interest" description="Disordered" evidence="1">
    <location>
        <begin position="349"/>
        <end position="392"/>
    </location>
</feature>
<dbReference type="InterPro" id="IPR040701">
    <property type="entry name" value="Bact_RF_family2"/>
</dbReference>